<dbReference type="InterPro" id="IPR013785">
    <property type="entry name" value="Aldolase_TIM"/>
</dbReference>
<protein>
    <recommendedName>
        <fullName evidence="7">Radical SAM core domain-containing protein</fullName>
    </recommendedName>
</protein>
<dbReference type="EMBL" id="UINC01148332">
    <property type="protein sequence ID" value="SVD40152.1"/>
    <property type="molecule type" value="Genomic_DNA"/>
</dbReference>
<feature type="non-terminal residue" evidence="6">
    <location>
        <position position="267"/>
    </location>
</feature>
<evidence type="ECO:0008006" key="7">
    <source>
        <dbReference type="Google" id="ProtNLM"/>
    </source>
</evidence>
<sequence>MAKLISVIGPHSRNTNNRVRIQWNMGNSCNYECEYCPPILHNGSKNWFNAQVYIDTIERLNMHYRPLNKVLDYELIGGEVTVMPGFEDIIRKIHENGNKSMIFTNGSRTINWWSKAKLYLDTVVYTYHPLSQDKEHFKAVLSEIMDYVHVDVNIAGIGGQIDELGLLVEEIRDLFKDSKRNRYDSVSICVKTMYKKLLGTRSKQETYWEYTDSELEVLRRPGIKPKPAPEPDPNAPEPTPPDPKTYMTEFLYDDGSAKYVQNHQIIN</sequence>
<dbReference type="InterPro" id="IPR058240">
    <property type="entry name" value="rSAM_sf"/>
</dbReference>
<reference evidence="6" key="1">
    <citation type="submission" date="2018-05" db="EMBL/GenBank/DDBJ databases">
        <authorList>
            <person name="Lanie J.A."/>
            <person name="Ng W.-L."/>
            <person name="Kazmierczak K.M."/>
            <person name="Andrzejewski T.M."/>
            <person name="Davidsen T.M."/>
            <person name="Wayne K.J."/>
            <person name="Tettelin H."/>
            <person name="Glass J.I."/>
            <person name="Rusch D."/>
            <person name="Podicherti R."/>
            <person name="Tsui H.-C.T."/>
            <person name="Winkler M.E."/>
        </authorList>
    </citation>
    <scope>NUCLEOTIDE SEQUENCE</scope>
</reference>
<dbReference type="SFLD" id="SFLDS00029">
    <property type="entry name" value="Radical_SAM"/>
    <property type="match status" value="1"/>
</dbReference>
<feature type="region of interest" description="Disordered" evidence="5">
    <location>
        <begin position="220"/>
        <end position="248"/>
    </location>
</feature>
<evidence type="ECO:0000256" key="5">
    <source>
        <dbReference type="SAM" id="MobiDB-lite"/>
    </source>
</evidence>
<dbReference type="GO" id="GO:0046872">
    <property type="term" value="F:metal ion binding"/>
    <property type="evidence" value="ECO:0007669"/>
    <property type="project" value="UniProtKB-KW"/>
</dbReference>
<accession>A0A382V0X8</accession>
<dbReference type="SUPFAM" id="SSF102114">
    <property type="entry name" value="Radical SAM enzymes"/>
    <property type="match status" value="1"/>
</dbReference>
<evidence type="ECO:0000313" key="6">
    <source>
        <dbReference type="EMBL" id="SVD40152.1"/>
    </source>
</evidence>
<proteinExistence type="predicted"/>
<dbReference type="Gene3D" id="3.20.20.70">
    <property type="entry name" value="Aldolase class I"/>
    <property type="match status" value="1"/>
</dbReference>
<dbReference type="InterPro" id="IPR007197">
    <property type="entry name" value="rSAM"/>
</dbReference>
<keyword evidence="4" id="KW-0411">Iron-sulfur</keyword>
<evidence type="ECO:0000256" key="4">
    <source>
        <dbReference type="ARBA" id="ARBA00023014"/>
    </source>
</evidence>
<evidence type="ECO:0000256" key="2">
    <source>
        <dbReference type="ARBA" id="ARBA00022723"/>
    </source>
</evidence>
<feature type="compositionally biased region" description="Pro residues" evidence="5">
    <location>
        <begin position="224"/>
        <end position="243"/>
    </location>
</feature>
<evidence type="ECO:0000256" key="3">
    <source>
        <dbReference type="ARBA" id="ARBA00023004"/>
    </source>
</evidence>
<keyword evidence="2" id="KW-0479">Metal-binding</keyword>
<keyword evidence="1" id="KW-0949">S-adenosyl-L-methionine</keyword>
<dbReference type="GO" id="GO:0003824">
    <property type="term" value="F:catalytic activity"/>
    <property type="evidence" value="ECO:0007669"/>
    <property type="project" value="InterPro"/>
</dbReference>
<gene>
    <name evidence="6" type="ORF">METZ01_LOCUS393006</name>
</gene>
<dbReference type="AlphaFoldDB" id="A0A382V0X8"/>
<organism evidence="6">
    <name type="scientific">marine metagenome</name>
    <dbReference type="NCBI Taxonomy" id="408172"/>
    <lineage>
        <taxon>unclassified sequences</taxon>
        <taxon>metagenomes</taxon>
        <taxon>ecological metagenomes</taxon>
    </lineage>
</organism>
<keyword evidence="3" id="KW-0408">Iron</keyword>
<name>A0A382V0X8_9ZZZZ</name>
<evidence type="ECO:0000256" key="1">
    <source>
        <dbReference type="ARBA" id="ARBA00022691"/>
    </source>
</evidence>
<dbReference type="GO" id="GO:0051536">
    <property type="term" value="F:iron-sulfur cluster binding"/>
    <property type="evidence" value="ECO:0007669"/>
    <property type="project" value="UniProtKB-KW"/>
</dbReference>